<evidence type="ECO:0000313" key="3">
    <source>
        <dbReference type="Proteomes" id="UP000000561"/>
    </source>
</evidence>
<proteinExistence type="predicted"/>
<dbReference type="InParanoid" id="A0A0D1C0P9"/>
<dbReference type="KEGG" id="uma:UMAG_04570"/>
<gene>
    <name evidence="2" type="ORF">UMAG_04570</name>
</gene>
<reference evidence="2 3" key="1">
    <citation type="journal article" date="2006" name="Nature">
        <title>Insights from the genome of the biotrophic fungal plant pathogen Ustilago maydis.</title>
        <authorList>
            <person name="Kamper J."/>
            <person name="Kahmann R."/>
            <person name="Bolker M."/>
            <person name="Ma L.J."/>
            <person name="Brefort T."/>
            <person name="Saville B.J."/>
            <person name="Banuett F."/>
            <person name="Kronstad J.W."/>
            <person name="Gold S.E."/>
            <person name="Muller O."/>
            <person name="Perlin M.H."/>
            <person name="Wosten H.A."/>
            <person name="de Vries R."/>
            <person name="Ruiz-Herrera J."/>
            <person name="Reynaga-Pena C.G."/>
            <person name="Snetselaar K."/>
            <person name="McCann M."/>
            <person name="Perez-Martin J."/>
            <person name="Feldbrugge M."/>
            <person name="Basse C.W."/>
            <person name="Steinberg G."/>
            <person name="Ibeas J.I."/>
            <person name="Holloman W."/>
            <person name="Guzman P."/>
            <person name="Farman M."/>
            <person name="Stajich J.E."/>
            <person name="Sentandreu R."/>
            <person name="Gonzalez-Prieto J.M."/>
            <person name="Kennell J.C."/>
            <person name="Molina L."/>
            <person name="Schirawski J."/>
            <person name="Mendoza-Mendoza A."/>
            <person name="Greilinger D."/>
            <person name="Munch K."/>
            <person name="Rossel N."/>
            <person name="Scherer M."/>
            <person name="Vranes M."/>
            <person name="Ladendorf O."/>
            <person name="Vincon V."/>
            <person name="Fuchs U."/>
            <person name="Sandrock B."/>
            <person name="Meng S."/>
            <person name="Ho E.C."/>
            <person name="Cahill M.J."/>
            <person name="Boyce K.J."/>
            <person name="Klose J."/>
            <person name="Klosterman S.J."/>
            <person name="Deelstra H.J."/>
            <person name="Ortiz-Castellanos L."/>
            <person name="Li W."/>
            <person name="Sanchez-Alonso P."/>
            <person name="Schreier P.H."/>
            <person name="Hauser-Hahn I."/>
            <person name="Vaupel M."/>
            <person name="Koopmann E."/>
            <person name="Friedrich G."/>
            <person name="Voss H."/>
            <person name="Schluter T."/>
            <person name="Margolis J."/>
            <person name="Platt D."/>
            <person name="Swimmer C."/>
            <person name="Gnirke A."/>
            <person name="Chen F."/>
            <person name="Vysotskaia V."/>
            <person name="Mannhaupt G."/>
            <person name="Guldener U."/>
            <person name="Munsterkotter M."/>
            <person name="Haase D."/>
            <person name="Oesterheld M."/>
            <person name="Mewes H.W."/>
            <person name="Mauceli E.W."/>
            <person name="DeCaprio D."/>
            <person name="Wade C.M."/>
            <person name="Butler J."/>
            <person name="Young S."/>
            <person name="Jaffe D.B."/>
            <person name="Calvo S."/>
            <person name="Nusbaum C."/>
            <person name="Galagan J."/>
            <person name="Birren B.W."/>
        </authorList>
    </citation>
    <scope>NUCLEOTIDE SEQUENCE [LARGE SCALE GENOMIC DNA]</scope>
    <source>
        <strain evidence="3">DSM 14603 / FGSC 9021 / UM521</strain>
    </source>
</reference>
<keyword evidence="3" id="KW-1185">Reference proteome</keyword>
<sequence length="137" mass="15374">MALRRAGQGPGERGESDRQDSRLTTDADIIHNWRALHFSVEHKLSALLVHPPRHLLHALQSASLNSTARQERLADVQAFVCDLKSSQSRRTGSVASWRIYRDNTKGVRQVIYDCECSVQGFVINQNAPVANKPERDS</sequence>
<feature type="compositionally biased region" description="Basic and acidic residues" evidence="1">
    <location>
        <begin position="12"/>
        <end position="23"/>
    </location>
</feature>
<name>A0A0D1C0P9_MYCMD</name>
<evidence type="ECO:0000256" key="1">
    <source>
        <dbReference type="SAM" id="MobiDB-lite"/>
    </source>
</evidence>
<feature type="region of interest" description="Disordered" evidence="1">
    <location>
        <begin position="1"/>
        <end position="23"/>
    </location>
</feature>
<organism evidence="2 3">
    <name type="scientific">Mycosarcoma maydis</name>
    <name type="common">Corn smut fungus</name>
    <name type="synonym">Ustilago maydis</name>
    <dbReference type="NCBI Taxonomy" id="5270"/>
    <lineage>
        <taxon>Eukaryota</taxon>
        <taxon>Fungi</taxon>
        <taxon>Dikarya</taxon>
        <taxon>Basidiomycota</taxon>
        <taxon>Ustilaginomycotina</taxon>
        <taxon>Ustilaginomycetes</taxon>
        <taxon>Ustilaginales</taxon>
        <taxon>Ustilaginaceae</taxon>
        <taxon>Mycosarcoma</taxon>
    </lineage>
</organism>
<dbReference type="EMBL" id="CM003152">
    <property type="protein sequence ID" value="KIS67472.1"/>
    <property type="molecule type" value="Genomic_DNA"/>
</dbReference>
<dbReference type="GeneID" id="23564713"/>
<dbReference type="VEuPathDB" id="FungiDB:UMAG_04570"/>
<evidence type="ECO:0000313" key="2">
    <source>
        <dbReference type="EMBL" id="KIS67472.1"/>
    </source>
</evidence>
<dbReference type="Proteomes" id="UP000000561">
    <property type="component" value="Chromosome 13"/>
</dbReference>
<protein>
    <submittedName>
        <fullName evidence="2">Uncharacterized protein</fullName>
    </submittedName>
</protein>
<dbReference type="RefSeq" id="XP_011390881.1">
    <property type="nucleotide sequence ID" value="XM_011392579.1"/>
</dbReference>
<accession>A0A0D1C0P9</accession>
<dbReference type="AlphaFoldDB" id="A0A0D1C0P9"/>